<evidence type="ECO:0000259" key="7">
    <source>
        <dbReference type="Pfam" id="PF00044"/>
    </source>
</evidence>
<evidence type="ECO:0000313" key="9">
    <source>
        <dbReference type="Proteomes" id="UP000593561"/>
    </source>
</evidence>
<proteinExistence type="inferred from homology"/>
<evidence type="ECO:0000313" key="8">
    <source>
        <dbReference type="EMBL" id="MBA0607572.1"/>
    </source>
</evidence>
<comment type="pathway">
    <text evidence="1">Carbohydrate degradation; glycolysis; pyruvate from D-glyceraldehyde 3-phosphate: step 1/5.</text>
</comment>
<dbReference type="InterPro" id="IPR020828">
    <property type="entry name" value="GlycerAld_3-P_DH_NAD(P)-bd"/>
</dbReference>
<keyword evidence="9" id="KW-1185">Reference proteome</keyword>
<dbReference type="EMBL" id="JABFAC010000002">
    <property type="protein sequence ID" value="MBA0607572.1"/>
    <property type="molecule type" value="Genomic_DNA"/>
</dbReference>
<dbReference type="InterPro" id="IPR020831">
    <property type="entry name" value="GlycerAld/Erythrose_P_DH"/>
</dbReference>
<sequence length="96" mass="10933">MFKYDGVHGQWKHHDVKVKDSKTLLFGEKPVIGFGIRNPKEIPWSETEDEFVVESTGVFTDKGQSHTDVIPNFPIFGDKISKSRQLSCPRLECAKL</sequence>
<reference evidence="8 9" key="1">
    <citation type="journal article" date="2019" name="Genome Biol. Evol.">
        <title>Insights into the evolution of the New World diploid cottons (Gossypium, subgenus Houzingenia) based on genome sequencing.</title>
        <authorList>
            <person name="Grover C.E."/>
            <person name="Arick M.A. 2nd"/>
            <person name="Thrash A."/>
            <person name="Conover J.L."/>
            <person name="Sanders W.S."/>
            <person name="Peterson D.G."/>
            <person name="Frelichowski J.E."/>
            <person name="Scheffler J.A."/>
            <person name="Scheffler B.E."/>
            <person name="Wendel J.F."/>
        </authorList>
    </citation>
    <scope>NUCLEOTIDE SEQUENCE [LARGE SCALE GENOMIC DNA]</scope>
    <source>
        <strain evidence="8">27</strain>
        <tissue evidence="8">Leaf</tissue>
    </source>
</reference>
<name>A0A7J8R2K7_GOSDV</name>
<evidence type="ECO:0000256" key="3">
    <source>
        <dbReference type="ARBA" id="ARBA00013119"/>
    </source>
</evidence>
<dbReference type="GO" id="GO:0004365">
    <property type="term" value="F:glyceraldehyde-3-phosphate dehydrogenase (NAD+) (phosphorylating) activity"/>
    <property type="evidence" value="ECO:0007669"/>
    <property type="project" value="UniProtKB-EC"/>
</dbReference>
<organism evidence="8 9">
    <name type="scientific">Gossypium davidsonii</name>
    <name type="common">Davidson's cotton</name>
    <name type="synonym">Gossypium klotzschianum subsp. davidsonii</name>
    <dbReference type="NCBI Taxonomy" id="34287"/>
    <lineage>
        <taxon>Eukaryota</taxon>
        <taxon>Viridiplantae</taxon>
        <taxon>Streptophyta</taxon>
        <taxon>Embryophyta</taxon>
        <taxon>Tracheophyta</taxon>
        <taxon>Spermatophyta</taxon>
        <taxon>Magnoliopsida</taxon>
        <taxon>eudicotyledons</taxon>
        <taxon>Gunneridae</taxon>
        <taxon>Pentapetalae</taxon>
        <taxon>rosids</taxon>
        <taxon>malvids</taxon>
        <taxon>Malvales</taxon>
        <taxon>Malvaceae</taxon>
        <taxon>Malvoideae</taxon>
        <taxon>Gossypium</taxon>
    </lineage>
</organism>
<dbReference type="Proteomes" id="UP000593561">
    <property type="component" value="Unassembled WGS sequence"/>
</dbReference>
<dbReference type="EC" id="1.2.1.12" evidence="3"/>
<feature type="domain" description="Glyceraldehyde 3-phosphate dehydrogenase NAD(P) binding" evidence="7">
    <location>
        <begin position="1"/>
        <end position="62"/>
    </location>
</feature>
<dbReference type="GO" id="GO:0006096">
    <property type="term" value="P:glycolytic process"/>
    <property type="evidence" value="ECO:0007669"/>
    <property type="project" value="UniProtKB-KW"/>
</dbReference>
<evidence type="ECO:0000256" key="5">
    <source>
        <dbReference type="ARBA" id="ARBA00023027"/>
    </source>
</evidence>
<evidence type="ECO:0000256" key="4">
    <source>
        <dbReference type="ARBA" id="ARBA00023002"/>
    </source>
</evidence>
<dbReference type="PANTHER" id="PTHR10836:SF112">
    <property type="entry name" value="GLYCERALDEHYDE-3-PHOSPHATE DEHYDROGENASE GAPC1, CYTOSOLIC-RELATED"/>
    <property type="match status" value="1"/>
</dbReference>
<dbReference type="Pfam" id="PF00044">
    <property type="entry name" value="Gp_dh_N"/>
    <property type="match status" value="1"/>
</dbReference>
<dbReference type="GO" id="GO:0051287">
    <property type="term" value="F:NAD binding"/>
    <property type="evidence" value="ECO:0007669"/>
    <property type="project" value="InterPro"/>
</dbReference>
<comment type="similarity">
    <text evidence="2">Belongs to the glyceraldehyde-3-phosphate dehydrogenase family.</text>
</comment>
<dbReference type="AlphaFoldDB" id="A0A7J8R2K7"/>
<keyword evidence="6" id="KW-0324">Glycolysis</keyword>
<keyword evidence="4" id="KW-0560">Oxidoreductase</keyword>
<dbReference type="Gene3D" id="3.40.50.720">
    <property type="entry name" value="NAD(P)-binding Rossmann-like Domain"/>
    <property type="match status" value="1"/>
</dbReference>
<accession>A0A7J8R2K7</accession>
<evidence type="ECO:0000256" key="6">
    <source>
        <dbReference type="ARBA" id="ARBA00023152"/>
    </source>
</evidence>
<keyword evidence="5" id="KW-0520">NAD</keyword>
<dbReference type="InterPro" id="IPR036291">
    <property type="entry name" value="NAD(P)-bd_dom_sf"/>
</dbReference>
<dbReference type="SUPFAM" id="SSF51735">
    <property type="entry name" value="NAD(P)-binding Rossmann-fold domains"/>
    <property type="match status" value="1"/>
</dbReference>
<evidence type="ECO:0000256" key="2">
    <source>
        <dbReference type="ARBA" id="ARBA00007406"/>
    </source>
</evidence>
<protein>
    <recommendedName>
        <fullName evidence="3">glyceraldehyde-3-phosphate dehydrogenase (phosphorylating)</fullName>
        <ecNumber evidence="3">1.2.1.12</ecNumber>
    </recommendedName>
</protein>
<dbReference type="PANTHER" id="PTHR10836">
    <property type="entry name" value="GLYCERALDEHYDE 3-PHOSPHATE DEHYDROGENASE"/>
    <property type="match status" value="1"/>
</dbReference>
<evidence type="ECO:0000256" key="1">
    <source>
        <dbReference type="ARBA" id="ARBA00004869"/>
    </source>
</evidence>
<gene>
    <name evidence="8" type="ORF">Godav_019851</name>
</gene>
<comment type="caution">
    <text evidence="8">The sequence shown here is derived from an EMBL/GenBank/DDBJ whole genome shotgun (WGS) entry which is preliminary data.</text>
</comment>
<dbReference type="GO" id="GO:0005829">
    <property type="term" value="C:cytosol"/>
    <property type="evidence" value="ECO:0007669"/>
    <property type="project" value="TreeGrafter"/>
</dbReference>